<feature type="transmembrane region" description="Helical" evidence="7">
    <location>
        <begin position="323"/>
        <end position="342"/>
    </location>
</feature>
<feature type="transmembrane region" description="Helical" evidence="7">
    <location>
        <begin position="138"/>
        <end position="160"/>
    </location>
</feature>
<feature type="transmembrane region" description="Helical" evidence="7">
    <location>
        <begin position="280"/>
        <end position="303"/>
    </location>
</feature>
<protein>
    <recommendedName>
        <fullName evidence="8">Amino acid transporter transmembrane domain-containing protein</fullName>
    </recommendedName>
</protein>
<comment type="similarity">
    <text evidence="2">Belongs to the amino acid/polyamine transporter 2 family.</text>
</comment>
<evidence type="ECO:0000256" key="7">
    <source>
        <dbReference type="SAM" id="Phobius"/>
    </source>
</evidence>
<feature type="transmembrane region" description="Helical" evidence="7">
    <location>
        <begin position="180"/>
        <end position="196"/>
    </location>
</feature>
<name>A0ABR3WDP0_9PEZI</name>
<dbReference type="PANTHER" id="PTHR22950">
    <property type="entry name" value="AMINO ACID TRANSPORTER"/>
    <property type="match status" value="1"/>
</dbReference>
<feature type="region of interest" description="Disordered" evidence="6">
    <location>
        <begin position="1"/>
        <end position="48"/>
    </location>
</feature>
<dbReference type="Gene3D" id="1.20.1740.10">
    <property type="entry name" value="Amino acid/polyamine transporter I"/>
    <property type="match status" value="1"/>
</dbReference>
<feature type="transmembrane region" description="Helical" evidence="7">
    <location>
        <begin position="389"/>
        <end position="417"/>
    </location>
</feature>
<feature type="transmembrane region" description="Helical" evidence="7">
    <location>
        <begin position="203"/>
        <end position="227"/>
    </location>
</feature>
<dbReference type="Pfam" id="PF01490">
    <property type="entry name" value="Aa_trans"/>
    <property type="match status" value="1"/>
</dbReference>
<comment type="caution">
    <text evidence="9">The sequence shown here is derived from an EMBL/GenBank/DDBJ whole genome shotgun (WGS) entry which is preliminary data.</text>
</comment>
<feature type="transmembrane region" description="Helical" evidence="7">
    <location>
        <begin position="363"/>
        <end position="383"/>
    </location>
</feature>
<keyword evidence="10" id="KW-1185">Reference proteome</keyword>
<feature type="transmembrane region" description="Helical" evidence="7">
    <location>
        <begin position="429"/>
        <end position="451"/>
    </location>
</feature>
<dbReference type="Proteomes" id="UP001583177">
    <property type="component" value="Unassembled WGS sequence"/>
</dbReference>
<evidence type="ECO:0000256" key="3">
    <source>
        <dbReference type="ARBA" id="ARBA00022692"/>
    </source>
</evidence>
<organism evidence="9 10">
    <name type="scientific">Diaporthe australafricana</name>
    <dbReference type="NCBI Taxonomy" id="127596"/>
    <lineage>
        <taxon>Eukaryota</taxon>
        <taxon>Fungi</taxon>
        <taxon>Dikarya</taxon>
        <taxon>Ascomycota</taxon>
        <taxon>Pezizomycotina</taxon>
        <taxon>Sordariomycetes</taxon>
        <taxon>Sordariomycetidae</taxon>
        <taxon>Diaporthales</taxon>
        <taxon>Diaporthaceae</taxon>
        <taxon>Diaporthe</taxon>
    </lineage>
</organism>
<evidence type="ECO:0000313" key="9">
    <source>
        <dbReference type="EMBL" id="KAL1859580.1"/>
    </source>
</evidence>
<keyword evidence="4 7" id="KW-1133">Transmembrane helix</keyword>
<reference evidence="9 10" key="1">
    <citation type="journal article" date="2024" name="IMA Fungus">
        <title>IMA Genome - F19 : A genome assembly and annotation guide to empower mycologists, including annotated draft genome sequences of Ceratocystis pirilliformis, Diaporthe australafricana, Fusarium ophioides, Paecilomyces lecythidis, and Sporothrix stenoceras.</title>
        <authorList>
            <person name="Aylward J."/>
            <person name="Wilson A.M."/>
            <person name="Visagie C.M."/>
            <person name="Spraker J."/>
            <person name="Barnes I."/>
            <person name="Buitendag C."/>
            <person name="Ceriani C."/>
            <person name="Del Mar Angel L."/>
            <person name="du Plessis D."/>
            <person name="Fuchs T."/>
            <person name="Gasser K."/>
            <person name="Kramer D."/>
            <person name="Li W."/>
            <person name="Munsamy K."/>
            <person name="Piso A."/>
            <person name="Price J.L."/>
            <person name="Sonnekus B."/>
            <person name="Thomas C."/>
            <person name="van der Nest A."/>
            <person name="van Dijk A."/>
            <person name="van Heerden A."/>
            <person name="van Vuuren N."/>
            <person name="Yilmaz N."/>
            <person name="Duong T.A."/>
            <person name="van der Merwe N.A."/>
            <person name="Wingfield M.J."/>
            <person name="Wingfield B.D."/>
        </authorList>
    </citation>
    <scope>NUCLEOTIDE SEQUENCE [LARGE SCALE GENOMIC DNA]</scope>
    <source>
        <strain evidence="9 10">CMW 18300</strain>
    </source>
</reference>
<gene>
    <name evidence="9" type="ORF">Daus18300_009581</name>
</gene>
<feature type="domain" description="Amino acid transporter transmembrane" evidence="8">
    <location>
        <begin position="59"/>
        <end position="454"/>
    </location>
</feature>
<evidence type="ECO:0000313" key="10">
    <source>
        <dbReference type="Proteomes" id="UP001583177"/>
    </source>
</evidence>
<feature type="transmembrane region" description="Helical" evidence="7">
    <location>
        <begin position="66"/>
        <end position="87"/>
    </location>
</feature>
<dbReference type="InterPro" id="IPR013057">
    <property type="entry name" value="AA_transpt_TM"/>
</dbReference>
<feature type="transmembrane region" description="Helical" evidence="7">
    <location>
        <begin position="93"/>
        <end position="117"/>
    </location>
</feature>
<sequence length="472" mass="50559">MAPKEQEKNAMPIDPETGSRTSGDVSRKVSSPPAYRPEDARTTSSVAQEDGAEIDLTPLSWWKAGIVLFAETVSLGILSLPAVIANVGLAPGIALIVFMAILSGYSGLVFGEFCMLYPDVQSFGGVGDIIGRSVGGPAMGVFFSEFLGWGQTIFQIFVMGSHLLTWTIAMNTLTNSSQCTVMWAGVGLVVFWVFNIPRNLNIASYLSIASSLSIFSAVIVTIVDVAIEKPIGSTSLDVARQLGFTGAFLSVTNIAIAFCAHSCFFSVISELDVKANWPKALCMLQFLDTALYLVAAVVIYVYVGPDVPSPALSAAGSAVVRKVIWGIALPTIVIAGVIYGHVAAKYIFGRILGKTRHAHKRTLVGDAGWVAVGVLIWVIAFVISESIPVFNSLLSLICALFVSWFSYGVPGIMWLFLNRGQYNKNWKMKVGLVFNILLVVVGFMLCALGLWSTIDSLASNSTHTPWSCASNA</sequence>
<proteinExistence type="inferred from homology"/>
<keyword evidence="3 7" id="KW-0812">Transmembrane</keyword>
<evidence type="ECO:0000256" key="6">
    <source>
        <dbReference type="SAM" id="MobiDB-lite"/>
    </source>
</evidence>
<dbReference type="PANTHER" id="PTHR22950:SF479">
    <property type="entry name" value="AMINO ACID TRANSPORTER (EUROFUNG)-RELATED"/>
    <property type="match status" value="1"/>
</dbReference>
<evidence type="ECO:0000256" key="2">
    <source>
        <dbReference type="ARBA" id="ARBA00008066"/>
    </source>
</evidence>
<evidence type="ECO:0000259" key="8">
    <source>
        <dbReference type="Pfam" id="PF01490"/>
    </source>
</evidence>
<evidence type="ECO:0000256" key="4">
    <source>
        <dbReference type="ARBA" id="ARBA00022989"/>
    </source>
</evidence>
<accession>A0ABR3WDP0</accession>
<evidence type="ECO:0000256" key="1">
    <source>
        <dbReference type="ARBA" id="ARBA00004141"/>
    </source>
</evidence>
<comment type="subcellular location">
    <subcellularLocation>
        <location evidence="1">Membrane</location>
        <topology evidence="1">Multi-pass membrane protein</topology>
    </subcellularLocation>
</comment>
<keyword evidence="5 7" id="KW-0472">Membrane</keyword>
<dbReference type="EMBL" id="JAWRVE010000098">
    <property type="protein sequence ID" value="KAL1859580.1"/>
    <property type="molecule type" value="Genomic_DNA"/>
</dbReference>
<evidence type="ECO:0000256" key="5">
    <source>
        <dbReference type="ARBA" id="ARBA00023136"/>
    </source>
</evidence>
<feature type="transmembrane region" description="Helical" evidence="7">
    <location>
        <begin position="247"/>
        <end position="268"/>
    </location>
</feature>